<gene>
    <name evidence="1" type="ORF">EDD40_7409</name>
</gene>
<accession>A0A3N1HHC7</accession>
<evidence type="ECO:0000313" key="2">
    <source>
        <dbReference type="Proteomes" id="UP000268727"/>
    </source>
</evidence>
<name>A0A3N1HHC7_9PSEU</name>
<evidence type="ECO:0000313" key="1">
    <source>
        <dbReference type="EMBL" id="ROP41923.1"/>
    </source>
</evidence>
<dbReference type="RefSeq" id="WP_148089028.1">
    <property type="nucleotide sequence ID" value="NZ_RJKM01000001.1"/>
</dbReference>
<proteinExistence type="predicted"/>
<dbReference type="Proteomes" id="UP000268727">
    <property type="component" value="Unassembled WGS sequence"/>
</dbReference>
<comment type="caution">
    <text evidence="1">The sequence shown here is derived from an EMBL/GenBank/DDBJ whole genome shotgun (WGS) entry which is preliminary data.</text>
</comment>
<reference evidence="1 2" key="1">
    <citation type="submission" date="2018-11" db="EMBL/GenBank/DDBJ databases">
        <title>Sequencing the genomes of 1000 actinobacteria strains.</title>
        <authorList>
            <person name="Klenk H.-P."/>
        </authorList>
    </citation>
    <scope>NUCLEOTIDE SEQUENCE [LARGE SCALE GENOMIC DNA]</scope>
    <source>
        <strain evidence="1 2">DSM 44231</strain>
    </source>
</reference>
<dbReference type="OrthoDB" id="3680951at2"/>
<dbReference type="EMBL" id="RJKM01000001">
    <property type="protein sequence ID" value="ROP41923.1"/>
    <property type="molecule type" value="Genomic_DNA"/>
</dbReference>
<keyword evidence="2" id="KW-1185">Reference proteome</keyword>
<protein>
    <submittedName>
        <fullName evidence="1">Uncharacterized protein</fullName>
    </submittedName>
</protein>
<organism evidence="1 2">
    <name type="scientific">Saccharothrix texasensis</name>
    <dbReference type="NCBI Taxonomy" id="103734"/>
    <lineage>
        <taxon>Bacteria</taxon>
        <taxon>Bacillati</taxon>
        <taxon>Actinomycetota</taxon>
        <taxon>Actinomycetes</taxon>
        <taxon>Pseudonocardiales</taxon>
        <taxon>Pseudonocardiaceae</taxon>
        <taxon>Saccharothrix</taxon>
    </lineage>
</organism>
<dbReference type="AlphaFoldDB" id="A0A3N1HHC7"/>
<sequence length="263" mass="28160">MAAGALVALLGLVAAIFGPVPDRLKDETEVSNFHAKPVNKRGVTQFVLPLDAPLADLPSEPSGYCSEPIIDWLSKIGKEIPPYQRISITNTAEEGAMLAISNVRAVDVRRYEPQPVMVFTCPDGGTGDNAVLHLRLDHDPQAQLFNVDTGKTGPFAFNLQPGEQGSIELHLLGDEGNSYSGRIVADVSTGGKTTTVDLPLNGGVDGFDRISAGKYAQLYVRPGMKPGTLTCGWNDAKSEERGTMSPSSDCRPEQIRSILAEIK</sequence>